<keyword evidence="1" id="KW-0175">Coiled coil</keyword>
<feature type="region of interest" description="Disordered" evidence="2">
    <location>
        <begin position="1"/>
        <end position="69"/>
    </location>
</feature>
<dbReference type="OrthoDB" id="4155914at2759"/>
<dbReference type="EMBL" id="JMSE01000837">
    <property type="protein sequence ID" value="KDN67174.1"/>
    <property type="molecule type" value="Genomic_DNA"/>
</dbReference>
<feature type="compositionally biased region" description="Basic and acidic residues" evidence="2">
    <location>
        <begin position="862"/>
        <end position="876"/>
    </location>
</feature>
<proteinExistence type="predicted"/>
<feature type="compositionally biased region" description="Low complexity" evidence="2">
    <location>
        <begin position="401"/>
        <end position="420"/>
    </location>
</feature>
<dbReference type="STRING" id="1173701.A0A066XHS7"/>
<evidence type="ECO:0008006" key="5">
    <source>
        <dbReference type="Google" id="ProtNLM"/>
    </source>
</evidence>
<feature type="compositionally biased region" description="Pro residues" evidence="2">
    <location>
        <begin position="228"/>
        <end position="243"/>
    </location>
</feature>
<feature type="compositionally biased region" description="Basic and acidic residues" evidence="2">
    <location>
        <begin position="334"/>
        <end position="348"/>
    </location>
</feature>
<feature type="region of interest" description="Disordered" evidence="2">
    <location>
        <begin position="106"/>
        <end position="159"/>
    </location>
</feature>
<feature type="compositionally biased region" description="Low complexity" evidence="2">
    <location>
        <begin position="44"/>
        <end position="69"/>
    </location>
</feature>
<keyword evidence="4" id="KW-1185">Reference proteome</keyword>
<dbReference type="Proteomes" id="UP000027238">
    <property type="component" value="Unassembled WGS sequence"/>
</dbReference>
<feature type="compositionally biased region" description="Low complexity" evidence="2">
    <location>
        <begin position="28"/>
        <end position="37"/>
    </location>
</feature>
<dbReference type="AlphaFoldDB" id="A0A066XHS7"/>
<evidence type="ECO:0000256" key="2">
    <source>
        <dbReference type="SAM" id="MobiDB-lite"/>
    </source>
</evidence>
<feature type="compositionally biased region" description="Polar residues" evidence="2">
    <location>
        <begin position="349"/>
        <end position="358"/>
    </location>
</feature>
<feature type="compositionally biased region" description="Polar residues" evidence="2">
    <location>
        <begin position="434"/>
        <end position="467"/>
    </location>
</feature>
<organism evidence="3 4">
    <name type="scientific">Colletotrichum sublineola</name>
    <name type="common">Sorghum anthracnose fungus</name>
    <dbReference type="NCBI Taxonomy" id="1173701"/>
    <lineage>
        <taxon>Eukaryota</taxon>
        <taxon>Fungi</taxon>
        <taxon>Dikarya</taxon>
        <taxon>Ascomycota</taxon>
        <taxon>Pezizomycotina</taxon>
        <taxon>Sordariomycetes</taxon>
        <taxon>Hypocreomycetidae</taxon>
        <taxon>Glomerellales</taxon>
        <taxon>Glomerellaceae</taxon>
        <taxon>Colletotrichum</taxon>
        <taxon>Colletotrichum graminicola species complex</taxon>
    </lineage>
</organism>
<comment type="caution">
    <text evidence="3">The sequence shown here is derived from an EMBL/GenBank/DDBJ whole genome shotgun (WGS) entry which is preliminary data.</text>
</comment>
<dbReference type="HOGENOM" id="CLU_007228_0_0_1"/>
<evidence type="ECO:0000256" key="1">
    <source>
        <dbReference type="SAM" id="Coils"/>
    </source>
</evidence>
<feature type="compositionally biased region" description="Polar residues" evidence="2">
    <location>
        <begin position="204"/>
        <end position="225"/>
    </location>
</feature>
<sequence length="1096" mass="118406">MPTFGRIGRHHNRSQQALVDPGGEVAGPAPSHSTATIPAPPPSGSAASGPGAPSSSSSHPYPHSAPAPVSSAITTNAAAAVANNQITPHSASSTAFSSSESFDIHQNHLAHQHQHQQPQLQHLQQQQQPNLPQQGQQGPPAPPHEYPPTSTSAAAAAASRNSLLLQHQNPPIVDLRQRSQQDFADPVSRSQSQRYQSAVAPYPNNDQFTTAASSSVDNLRASGNNTSPAPPRSPATSPVPPPVPEKRSARRLLKNILGGSGRDHHNTPPPQPTPPSSYDNTAGLARRPSKRVSNPPRTALSQQPSQLSVDHQSADWPLPGPHQQPSQLQGVGETEDHRLAQDSNKDSRLQNPEPNRNSVRYVPADFENTPYEDSVYGDKQTQQVPGLQEQHQLGHQVTYDSSSQQHHQQYSQQQNAQYQAGPPAIYTSHLGAGSHQNSETVSQLSHESPVTDSDARSANVQSTQNSPAVRYSVHTTDSPQPPTLPPSQQGTSQPQQQNMAPPSGGPPPIRRSQETEKTLRSQVDAPSGPPPSYRQNPSMPPAAGGAAAAFRPGGAQEARQFEGASGEQGRNSPQPTNPDRDGADPDKFKELLTKYKNVKRLYFDGKAQIDNLNSQIEQLQNALANQRMSQSRTALDDSEYITRFNRLNGAINNLSFNIRKDWRTIPQWLDMFVSIDALKTGKQEMTAVGRAVITRWIVEEIFNKCFHPGLNFELSRHLKEIELNIRRFSYTMTSQEEFDALTNKVVSWRMATLEGLQRVLNSPESADNRADFTRMCTSKLTATLFQYMTDPPPAGVDGSASMIVELAVGIAANLPLESRDVAINYPLPGDPVQSNIMDVEKTPLPPLDTPKPEGEAEGDEGDKDKNGKPQRVEKTKSGMFTTILGGGPHAGRKGSTASSIVPTSTDAAPPSALPPKDSNTVRLAGFPAVEVRGRQVLVKATFVYRSSILDGGIAFEGSGGKRQVPVVRIVDRNTYPIVVGRANLGISARQPSTHTRLPLGSSRTYTSDPVLILARRLPRCEEGFAVEHACRDGAAHTEGREEDDLKGVHEAGLVLVLYYGTQYASSSWITESVNHSLREKGSASVDARGFGNDTGG</sequence>
<accession>A0A066XHS7</accession>
<feature type="compositionally biased region" description="Polar residues" evidence="2">
    <location>
        <begin position="895"/>
        <end position="906"/>
    </location>
</feature>
<feature type="compositionally biased region" description="Polar residues" evidence="2">
    <location>
        <begin position="179"/>
        <end position="196"/>
    </location>
</feature>
<feature type="compositionally biased region" description="Low complexity" evidence="2">
    <location>
        <begin position="486"/>
        <end position="497"/>
    </location>
</feature>
<dbReference type="OMA" id="REVHIEY"/>
<feature type="coiled-coil region" evidence="1">
    <location>
        <begin position="602"/>
        <end position="629"/>
    </location>
</feature>
<feature type="compositionally biased region" description="Low complexity" evidence="2">
    <location>
        <begin position="541"/>
        <end position="555"/>
    </location>
</feature>
<feature type="region of interest" description="Disordered" evidence="2">
    <location>
        <begin position="830"/>
        <end position="919"/>
    </location>
</feature>
<evidence type="ECO:0000313" key="4">
    <source>
        <dbReference type="Proteomes" id="UP000027238"/>
    </source>
</evidence>
<name>A0A066XHS7_COLSU</name>
<gene>
    <name evidence="3" type="ORF">CSUB01_04026</name>
</gene>
<feature type="compositionally biased region" description="Polar residues" evidence="2">
    <location>
        <begin position="379"/>
        <end position="400"/>
    </location>
</feature>
<feature type="compositionally biased region" description="Polar residues" evidence="2">
    <location>
        <begin position="291"/>
        <end position="311"/>
    </location>
</feature>
<reference evidence="4" key="1">
    <citation type="journal article" date="2014" name="Genome Announc.">
        <title>Draft genome sequence of Colletotrichum sublineola, a destructive pathogen of cultivated sorghum.</title>
        <authorList>
            <person name="Baroncelli R."/>
            <person name="Sanz-Martin J.M."/>
            <person name="Rech G.E."/>
            <person name="Sukno S.A."/>
            <person name="Thon M.R."/>
        </authorList>
    </citation>
    <scope>NUCLEOTIDE SEQUENCE [LARGE SCALE GENOMIC DNA]</scope>
    <source>
        <strain evidence="4">TX430BB</strain>
    </source>
</reference>
<protein>
    <recommendedName>
        <fullName evidence="5">S-adenosylmethionine-dependent methyltransferase-like protein</fullName>
    </recommendedName>
</protein>
<feature type="region of interest" description="Disordered" evidence="2">
    <location>
        <begin position="179"/>
        <end position="586"/>
    </location>
</feature>
<evidence type="ECO:0000313" key="3">
    <source>
        <dbReference type="EMBL" id="KDN67174.1"/>
    </source>
</evidence>
<feature type="compositionally biased region" description="Low complexity" evidence="2">
    <location>
        <begin position="149"/>
        <end position="159"/>
    </location>
</feature>
<dbReference type="eggNOG" id="ENOG502QT51">
    <property type="taxonomic scope" value="Eukaryota"/>
</dbReference>
<feature type="compositionally biased region" description="Low complexity" evidence="2">
    <location>
        <begin position="115"/>
        <end position="138"/>
    </location>
</feature>